<protein>
    <recommendedName>
        <fullName evidence="4">Methyltransferase NSUN7</fullName>
    </recommendedName>
</protein>
<feature type="compositionally biased region" description="Polar residues" evidence="1">
    <location>
        <begin position="39"/>
        <end position="50"/>
    </location>
</feature>
<dbReference type="PANTHER" id="PTHR14663:SF2">
    <property type="entry name" value="METHYLTRANSFERASE NSUN7-RELATED"/>
    <property type="match status" value="1"/>
</dbReference>
<sequence>MMKNAGVSKPVLGASSSSSRFLKRKSSAKRSKSTRASRIQSRSITPDTQSEASETDFVGLLDPPVKSRFTAANFVKASRIIRSIKNPYYQIEERPVFSSDEERILTYELIVAILKYSSFLREALEKSSFYMKNPDLQNVGQEELLVLLYDMIEREFRVSPDDPDLPAAFSDLQEAIMGSKTKLMAHIAKLRIKHEATTLENLLPNNLRHQHNIDKNPFYFWINLKKIQMPKVVAALKVHGLQETRFEDDTLIQENLFSVSQLHPDLIRMHSSKANAIKSMPIFRDGYIVVQDKSACLAPYALAKALYFKEAVYHRGAGMENLNPFPEGESVIDLQEERNGEISEEWYHGILEGPGKNFAKPDCVVVTHCGPGRSAAHLAILLCEAVPRYLSRSVNMSTTGTDLVKAIKSKFVYRPPLNVVVFGTPANKHEEISKYIKKTLGVTNIRLYSEDFINIHQKDSRIRGCGAILVNPPSSGSALKDPVTYICSEGGDEQVLTQFSEFVSSSTKDDNGNKVAYSPNQAKYLNHALTIPNVKLVMYTTCSNLACENTEVVRVCLNEARRKEETKKCKFYASMVVQSQSKLYKDVTFEIVNMNRLMEGYGDACFQNNFVDMHPSSACSGVFMSLIRRRDRQINMAKNPVKQFVASQMQVKSTRTLNEWGEEDDDTQLLSSGVPSLTNFSSVASFTEEELANYLIHKLNLDVESKHSELLESLSPSVPVFQANMKKKTSKKAIVKRVSIPTHSSLLRQKEKYLMNVSSPSSGVQTPRTGRRTSAVGINGERADSSRPSTTHSVGSSLLGCPNHIHQHGHTCICARHAKKFPDLVNRM</sequence>
<evidence type="ECO:0008006" key="4">
    <source>
        <dbReference type="Google" id="ProtNLM"/>
    </source>
</evidence>
<organism evidence="2 3">
    <name type="scientific">Orchesella dallaii</name>
    <dbReference type="NCBI Taxonomy" id="48710"/>
    <lineage>
        <taxon>Eukaryota</taxon>
        <taxon>Metazoa</taxon>
        <taxon>Ecdysozoa</taxon>
        <taxon>Arthropoda</taxon>
        <taxon>Hexapoda</taxon>
        <taxon>Collembola</taxon>
        <taxon>Entomobryomorpha</taxon>
        <taxon>Entomobryoidea</taxon>
        <taxon>Orchesellidae</taxon>
        <taxon>Orchesellinae</taxon>
        <taxon>Orchesella</taxon>
    </lineage>
</organism>
<evidence type="ECO:0000313" key="3">
    <source>
        <dbReference type="Proteomes" id="UP001642540"/>
    </source>
</evidence>
<evidence type="ECO:0000256" key="1">
    <source>
        <dbReference type="SAM" id="MobiDB-lite"/>
    </source>
</evidence>
<feature type="compositionally biased region" description="Polar residues" evidence="1">
    <location>
        <begin position="757"/>
        <end position="768"/>
    </location>
</feature>
<keyword evidence="3" id="KW-1185">Reference proteome</keyword>
<accession>A0ABP1PPG1</accession>
<name>A0ABP1PPG1_9HEXA</name>
<dbReference type="Proteomes" id="UP001642540">
    <property type="component" value="Unassembled WGS sequence"/>
</dbReference>
<proteinExistence type="predicted"/>
<dbReference type="InterPro" id="IPR029063">
    <property type="entry name" value="SAM-dependent_MTases_sf"/>
</dbReference>
<dbReference type="InterPro" id="IPR042620">
    <property type="entry name" value="NSUN7"/>
</dbReference>
<feature type="compositionally biased region" description="Polar residues" evidence="1">
    <location>
        <begin position="786"/>
        <end position="795"/>
    </location>
</feature>
<gene>
    <name evidence="2" type="ORF">ODALV1_LOCUS2273</name>
</gene>
<evidence type="ECO:0000313" key="2">
    <source>
        <dbReference type="EMBL" id="CAL8072674.1"/>
    </source>
</evidence>
<dbReference type="Gene3D" id="3.40.50.150">
    <property type="entry name" value="Vaccinia Virus protein VP39"/>
    <property type="match status" value="1"/>
</dbReference>
<comment type="caution">
    <text evidence="2">The sequence shown here is derived from an EMBL/GenBank/DDBJ whole genome shotgun (WGS) entry which is preliminary data.</text>
</comment>
<feature type="region of interest" description="Disordered" evidence="1">
    <location>
        <begin position="757"/>
        <end position="795"/>
    </location>
</feature>
<feature type="region of interest" description="Disordered" evidence="1">
    <location>
        <begin position="1"/>
        <end position="50"/>
    </location>
</feature>
<dbReference type="EMBL" id="CAXLJM020000007">
    <property type="protein sequence ID" value="CAL8072674.1"/>
    <property type="molecule type" value="Genomic_DNA"/>
</dbReference>
<reference evidence="2 3" key="1">
    <citation type="submission" date="2024-08" db="EMBL/GenBank/DDBJ databases">
        <authorList>
            <person name="Cucini C."/>
            <person name="Frati F."/>
        </authorList>
    </citation>
    <scope>NUCLEOTIDE SEQUENCE [LARGE SCALE GENOMIC DNA]</scope>
</reference>
<dbReference type="PANTHER" id="PTHR14663">
    <property type="entry name" value="METHYLTRANSFERASE NSUN7-RELATED"/>
    <property type="match status" value="1"/>
</dbReference>
<feature type="compositionally biased region" description="Basic residues" evidence="1">
    <location>
        <begin position="21"/>
        <end position="35"/>
    </location>
</feature>